<evidence type="ECO:0000256" key="1">
    <source>
        <dbReference type="SAM" id="MobiDB-lite"/>
    </source>
</evidence>
<comment type="caution">
    <text evidence="2">The sequence shown here is derived from an EMBL/GenBank/DDBJ whole genome shotgun (WGS) entry which is preliminary data.</text>
</comment>
<accession>A0ABR1T9H2</accession>
<evidence type="ECO:0000313" key="3">
    <source>
        <dbReference type="Proteomes" id="UP001480595"/>
    </source>
</evidence>
<protein>
    <submittedName>
        <fullName evidence="2">Uncharacterized protein</fullName>
    </submittedName>
</protein>
<dbReference type="RefSeq" id="XP_066710095.1">
    <property type="nucleotide sequence ID" value="XM_066865134.1"/>
</dbReference>
<name>A0ABR1T9H2_9PEZI</name>
<feature type="compositionally biased region" description="Polar residues" evidence="1">
    <location>
        <begin position="1"/>
        <end position="15"/>
    </location>
</feature>
<sequence length="188" mass="21445">MATNAPVQSPDQQQGEGKLSHRTEPETRAPPSSRFERRGWLKKVRSKKKRFVFRTAGLRGSIEKPGILRCKDSMRDLKYRRTVKRNIGYLMMPKTPKSDEDRDIEEQEQEPTQATSDDEVNGCPNGRGVSSHDPLYKLGANFSSSVAQKVAAHAGRKEVREEDFEVLRKVYFCFDRIQGKLESMTKGL</sequence>
<keyword evidence="3" id="KW-1185">Reference proteome</keyword>
<dbReference type="EMBL" id="JAQQWL010000013">
    <property type="protein sequence ID" value="KAK8043242.1"/>
    <property type="molecule type" value="Genomic_DNA"/>
</dbReference>
<evidence type="ECO:0000313" key="2">
    <source>
        <dbReference type="EMBL" id="KAK8043242.1"/>
    </source>
</evidence>
<gene>
    <name evidence="2" type="ORF">PG994_013725</name>
</gene>
<dbReference type="Proteomes" id="UP001480595">
    <property type="component" value="Unassembled WGS sequence"/>
</dbReference>
<feature type="region of interest" description="Disordered" evidence="1">
    <location>
        <begin position="1"/>
        <end position="40"/>
    </location>
</feature>
<reference evidence="2 3" key="1">
    <citation type="submission" date="2023-01" db="EMBL/GenBank/DDBJ databases">
        <title>Analysis of 21 Apiospora genomes using comparative genomics revels a genus with tremendous synthesis potential of carbohydrate active enzymes and secondary metabolites.</title>
        <authorList>
            <person name="Sorensen T."/>
        </authorList>
    </citation>
    <scope>NUCLEOTIDE SEQUENCE [LARGE SCALE GENOMIC DNA]</scope>
    <source>
        <strain evidence="2 3">CBS 135458</strain>
    </source>
</reference>
<organism evidence="2 3">
    <name type="scientific">Apiospora phragmitis</name>
    <dbReference type="NCBI Taxonomy" id="2905665"/>
    <lineage>
        <taxon>Eukaryota</taxon>
        <taxon>Fungi</taxon>
        <taxon>Dikarya</taxon>
        <taxon>Ascomycota</taxon>
        <taxon>Pezizomycotina</taxon>
        <taxon>Sordariomycetes</taxon>
        <taxon>Xylariomycetidae</taxon>
        <taxon>Amphisphaeriales</taxon>
        <taxon>Apiosporaceae</taxon>
        <taxon>Apiospora</taxon>
    </lineage>
</organism>
<feature type="compositionally biased region" description="Basic and acidic residues" evidence="1">
    <location>
        <begin position="18"/>
        <end position="27"/>
    </location>
</feature>
<feature type="region of interest" description="Disordered" evidence="1">
    <location>
        <begin position="88"/>
        <end position="123"/>
    </location>
</feature>
<dbReference type="GeneID" id="92098197"/>
<proteinExistence type="predicted"/>